<accession>A0ABU0E1G0</accession>
<gene>
    <name evidence="1" type="ORF">J2S15_001467</name>
</gene>
<dbReference type="SUPFAM" id="SSF53474">
    <property type="entry name" value="alpha/beta-Hydrolases"/>
    <property type="match status" value="1"/>
</dbReference>
<evidence type="ECO:0008006" key="3">
    <source>
        <dbReference type="Google" id="ProtNLM"/>
    </source>
</evidence>
<dbReference type="InterPro" id="IPR024499">
    <property type="entry name" value="Mbeg1-like"/>
</dbReference>
<reference evidence="1 2" key="1">
    <citation type="submission" date="2023-07" db="EMBL/GenBank/DDBJ databases">
        <title>Genomic Encyclopedia of Type Strains, Phase IV (KMG-IV): sequencing the most valuable type-strain genomes for metagenomic binning, comparative biology and taxonomic classification.</title>
        <authorList>
            <person name="Goeker M."/>
        </authorList>
    </citation>
    <scope>NUCLEOTIDE SEQUENCE [LARGE SCALE GENOMIC DNA]</scope>
    <source>
        <strain evidence="1 2">DSM 16784</strain>
    </source>
</reference>
<evidence type="ECO:0000313" key="2">
    <source>
        <dbReference type="Proteomes" id="UP001230220"/>
    </source>
</evidence>
<dbReference type="InterPro" id="IPR029058">
    <property type="entry name" value="AB_hydrolase_fold"/>
</dbReference>
<dbReference type="Pfam" id="PF11187">
    <property type="entry name" value="Mbeg1-like"/>
    <property type="match status" value="1"/>
</dbReference>
<name>A0ABU0E1G0_9FIRM</name>
<organism evidence="1 2">
    <name type="scientific">Breznakia pachnodae</name>
    <dbReference type="NCBI Taxonomy" id="265178"/>
    <lineage>
        <taxon>Bacteria</taxon>
        <taxon>Bacillati</taxon>
        <taxon>Bacillota</taxon>
        <taxon>Erysipelotrichia</taxon>
        <taxon>Erysipelotrichales</taxon>
        <taxon>Erysipelotrichaceae</taxon>
        <taxon>Breznakia</taxon>
    </lineage>
</organism>
<evidence type="ECO:0000313" key="1">
    <source>
        <dbReference type="EMBL" id="MDQ0360722.1"/>
    </source>
</evidence>
<sequence length="354" mass="41506">MQDLISYVYEYQNTKMKEKPFNEIDALVFSQLSYVDFSEVFKGYPMKKSISMQKIIKQLDMKKVEDSILNGPKNKRLLLALASSKRYSRLRIQYFVDYVDEKNEVQFCAMTFKLWRTNCVVFRGTDETFVGWKEDFNMVLQDEIPSQKAGALYLDDIVKRLSGDIYIAGHSKGGNIAVYGLHHMDPKLQNKINKVYNFDGPGHPTRDVQANLQDKIVKFTPPASIVGVLFDQEVSNRNIIKSKAVWLNQHDPYSWIIEHGEFIYLDNQKGTFVEVNRRILDWVETLTHEEKEQFIDGVYKLIQSCDLTTVDEFTRSWRTYSRELLKHLKDMDKDIRTHILATIRSMLKWLIINK</sequence>
<dbReference type="EMBL" id="JAUSUR010000002">
    <property type="protein sequence ID" value="MDQ0360722.1"/>
    <property type="molecule type" value="Genomic_DNA"/>
</dbReference>
<keyword evidence="2" id="KW-1185">Reference proteome</keyword>
<comment type="caution">
    <text evidence="1">The sequence shown here is derived from an EMBL/GenBank/DDBJ whole genome shotgun (WGS) entry which is preliminary data.</text>
</comment>
<proteinExistence type="predicted"/>
<dbReference type="RefSeq" id="WP_307406837.1">
    <property type="nucleotide sequence ID" value="NZ_JAUSUR010000002.1"/>
</dbReference>
<dbReference type="Proteomes" id="UP001230220">
    <property type="component" value="Unassembled WGS sequence"/>
</dbReference>
<protein>
    <recommendedName>
        <fullName evidence="3">DUF2974 domain-containing protein</fullName>
    </recommendedName>
</protein>